<feature type="transmembrane region" description="Helical" evidence="1">
    <location>
        <begin position="68"/>
        <end position="86"/>
    </location>
</feature>
<dbReference type="RefSeq" id="WP_121006629.1">
    <property type="nucleotide sequence ID" value="NZ_RBXO01000001.1"/>
</dbReference>
<evidence type="ECO:0000256" key="1">
    <source>
        <dbReference type="SAM" id="Phobius"/>
    </source>
</evidence>
<dbReference type="OrthoDB" id="9867382at2"/>
<accession>A0A495VZE2</accession>
<feature type="transmembrane region" description="Helical" evidence="1">
    <location>
        <begin position="106"/>
        <end position="123"/>
    </location>
</feature>
<keyword evidence="1" id="KW-0812">Transmembrane</keyword>
<keyword evidence="1" id="KW-1133">Transmembrane helix</keyword>
<dbReference type="Proteomes" id="UP000282084">
    <property type="component" value="Unassembled WGS sequence"/>
</dbReference>
<organism evidence="2 3">
    <name type="scientific">Saccharothrix australiensis</name>
    <dbReference type="NCBI Taxonomy" id="2072"/>
    <lineage>
        <taxon>Bacteria</taxon>
        <taxon>Bacillati</taxon>
        <taxon>Actinomycetota</taxon>
        <taxon>Actinomycetes</taxon>
        <taxon>Pseudonocardiales</taxon>
        <taxon>Pseudonocardiaceae</taxon>
        <taxon>Saccharothrix</taxon>
    </lineage>
</organism>
<evidence type="ECO:0000313" key="3">
    <source>
        <dbReference type="Proteomes" id="UP000282084"/>
    </source>
</evidence>
<name>A0A495VZE2_9PSEU</name>
<dbReference type="AlphaFoldDB" id="A0A495VZE2"/>
<evidence type="ECO:0000313" key="2">
    <source>
        <dbReference type="EMBL" id="RKT54812.1"/>
    </source>
</evidence>
<proteinExistence type="predicted"/>
<keyword evidence="1" id="KW-0472">Membrane</keyword>
<reference evidence="2 3" key="1">
    <citation type="submission" date="2018-10" db="EMBL/GenBank/DDBJ databases">
        <title>Sequencing the genomes of 1000 actinobacteria strains.</title>
        <authorList>
            <person name="Klenk H.-P."/>
        </authorList>
    </citation>
    <scope>NUCLEOTIDE SEQUENCE [LARGE SCALE GENOMIC DNA]</scope>
    <source>
        <strain evidence="2 3">DSM 43800</strain>
    </source>
</reference>
<sequence>MTTGEVVNPVADVPLVGGLLAVLDEFAAGLGVPFWLRALAECALVAVVGFAVLRLVATRVLPWVGEALVRPVVLVTAAVRALLLLVDLGISRAVRRFGRVPPEPVYAYGTAVMAVLDVVEGFVRAGLPKLAIARAAPRWLLVGAMVMAFLAWNGNECVPSADTACVSPVNHWTTSFEAWVGTR</sequence>
<gene>
    <name evidence="2" type="ORF">C8E97_3461</name>
</gene>
<comment type="caution">
    <text evidence="2">The sequence shown here is derived from an EMBL/GenBank/DDBJ whole genome shotgun (WGS) entry which is preliminary data.</text>
</comment>
<feature type="transmembrane region" description="Helical" evidence="1">
    <location>
        <begin position="34"/>
        <end position="56"/>
    </location>
</feature>
<protein>
    <submittedName>
        <fullName evidence="2">Uncharacterized protein</fullName>
    </submittedName>
</protein>
<keyword evidence="3" id="KW-1185">Reference proteome</keyword>
<dbReference type="EMBL" id="RBXO01000001">
    <property type="protein sequence ID" value="RKT54812.1"/>
    <property type="molecule type" value="Genomic_DNA"/>
</dbReference>
<feature type="transmembrane region" description="Helical" evidence="1">
    <location>
        <begin position="135"/>
        <end position="152"/>
    </location>
</feature>